<feature type="region of interest" description="Disordered" evidence="1">
    <location>
        <begin position="1"/>
        <end position="34"/>
    </location>
</feature>
<organism evidence="2 3">
    <name type="scientific">Panaeolus cyanescens</name>
    <dbReference type="NCBI Taxonomy" id="181874"/>
    <lineage>
        <taxon>Eukaryota</taxon>
        <taxon>Fungi</taxon>
        <taxon>Dikarya</taxon>
        <taxon>Basidiomycota</taxon>
        <taxon>Agaricomycotina</taxon>
        <taxon>Agaricomycetes</taxon>
        <taxon>Agaricomycetidae</taxon>
        <taxon>Agaricales</taxon>
        <taxon>Agaricineae</taxon>
        <taxon>Galeropsidaceae</taxon>
        <taxon>Panaeolus</taxon>
    </lineage>
</organism>
<sequence length="296" mass="33114">MPRNPESLELHAKSRRWHPLKASISSKSTHKKIRPRELPKRLRQIPKVNLTNGFDTRLEPQVTQQTSATTDSYVLNPSPNDGEIDTAFRDLNLDIDGNGPFEFTISEEPHTYETTFSAPSILPDMTDCIVTNFHPELAPFLPSNGIDVDQVVDFNMLGDGLHPGFTHGHGEPFGRSFNLFPADYLRAEAPIRPLQPHSIDDQFLSNDRMCKEVFPLGYANIQLPEDILASFAPALDNHTVNDSGIGEIELGTVLLEGSFNPHFYAGEHNAQITSATWSQELEIVAALGWTRNRNFE</sequence>
<evidence type="ECO:0000313" key="2">
    <source>
        <dbReference type="EMBL" id="PPQ71371.1"/>
    </source>
</evidence>
<dbReference type="Proteomes" id="UP000284842">
    <property type="component" value="Unassembled WGS sequence"/>
</dbReference>
<reference evidence="2 3" key="1">
    <citation type="journal article" date="2018" name="Evol. Lett.">
        <title>Horizontal gene cluster transfer increased hallucinogenic mushroom diversity.</title>
        <authorList>
            <person name="Reynolds H.T."/>
            <person name="Vijayakumar V."/>
            <person name="Gluck-Thaler E."/>
            <person name="Korotkin H.B."/>
            <person name="Matheny P.B."/>
            <person name="Slot J.C."/>
        </authorList>
    </citation>
    <scope>NUCLEOTIDE SEQUENCE [LARGE SCALE GENOMIC DNA]</scope>
    <source>
        <strain evidence="2 3">2629</strain>
    </source>
</reference>
<evidence type="ECO:0000256" key="1">
    <source>
        <dbReference type="SAM" id="MobiDB-lite"/>
    </source>
</evidence>
<proteinExistence type="predicted"/>
<dbReference type="EMBL" id="NHTK01005918">
    <property type="protein sequence ID" value="PPQ71371.1"/>
    <property type="molecule type" value="Genomic_DNA"/>
</dbReference>
<dbReference type="OrthoDB" id="10659514at2759"/>
<dbReference type="AlphaFoldDB" id="A0A409VYR5"/>
<accession>A0A409VYR5</accession>
<keyword evidence="3" id="KW-1185">Reference proteome</keyword>
<protein>
    <submittedName>
        <fullName evidence="2">Uncharacterized protein</fullName>
    </submittedName>
</protein>
<feature type="compositionally biased region" description="Basic and acidic residues" evidence="1">
    <location>
        <begin position="1"/>
        <end position="12"/>
    </location>
</feature>
<dbReference type="InParanoid" id="A0A409VYR5"/>
<comment type="caution">
    <text evidence="2">The sequence shown here is derived from an EMBL/GenBank/DDBJ whole genome shotgun (WGS) entry which is preliminary data.</text>
</comment>
<evidence type="ECO:0000313" key="3">
    <source>
        <dbReference type="Proteomes" id="UP000284842"/>
    </source>
</evidence>
<name>A0A409VYR5_9AGAR</name>
<gene>
    <name evidence="2" type="ORF">CVT24_011757</name>
</gene>